<dbReference type="Proteomes" id="UP000798488">
    <property type="component" value="Unassembled WGS sequence"/>
</dbReference>
<dbReference type="EMBL" id="LSRS01000002">
    <property type="protein sequence ID" value="KAF1086027.1"/>
    <property type="molecule type" value="Genomic_DNA"/>
</dbReference>
<name>A0A9D2WQZ6_9FIRM</name>
<comment type="similarity">
    <text evidence="3 11 12">Belongs to the ATPase epsilon chain family.</text>
</comment>
<evidence type="ECO:0000256" key="8">
    <source>
        <dbReference type="ARBA" id="ARBA00023136"/>
    </source>
</evidence>
<gene>
    <name evidence="11 15" type="primary">atpC</name>
    <name evidence="15" type="ORF">SPSYN_00765</name>
</gene>
<protein>
    <recommendedName>
        <fullName evidence="11">ATP synthase epsilon chain</fullName>
    </recommendedName>
    <alternativeName>
        <fullName evidence="11">ATP synthase F1 sector epsilon subunit</fullName>
    </alternativeName>
    <alternativeName>
        <fullName evidence="11">F-ATPase epsilon subunit</fullName>
    </alternativeName>
</protein>
<dbReference type="RefSeq" id="WP_161821172.1">
    <property type="nucleotide sequence ID" value="NZ_LSRS01000002.1"/>
</dbReference>
<dbReference type="InterPro" id="IPR020547">
    <property type="entry name" value="ATP_synth_F1_esu_C"/>
</dbReference>
<accession>A0A9D2WQZ6</accession>
<evidence type="ECO:0000256" key="6">
    <source>
        <dbReference type="ARBA" id="ARBA00022781"/>
    </source>
</evidence>
<dbReference type="AlphaFoldDB" id="A0A9D2WQZ6"/>
<dbReference type="NCBIfam" id="NF009980">
    <property type="entry name" value="PRK13446.1"/>
    <property type="match status" value="1"/>
</dbReference>
<dbReference type="SUPFAM" id="SSF46604">
    <property type="entry name" value="Epsilon subunit of F1F0-ATP synthase C-terminal domain"/>
    <property type="match status" value="1"/>
</dbReference>
<feature type="domain" description="ATP synthase epsilon subunit C-terminal" evidence="13">
    <location>
        <begin position="89"/>
        <end position="133"/>
    </location>
</feature>
<evidence type="ECO:0000256" key="9">
    <source>
        <dbReference type="ARBA" id="ARBA00023196"/>
    </source>
</evidence>
<evidence type="ECO:0000256" key="2">
    <source>
        <dbReference type="ARBA" id="ARBA00004202"/>
    </source>
</evidence>
<dbReference type="PANTHER" id="PTHR13822:SF10">
    <property type="entry name" value="ATP SYNTHASE EPSILON CHAIN, CHLOROPLASTIC"/>
    <property type="match status" value="1"/>
</dbReference>
<evidence type="ECO:0000256" key="11">
    <source>
        <dbReference type="HAMAP-Rule" id="MF_00530"/>
    </source>
</evidence>
<dbReference type="GO" id="GO:0046933">
    <property type="term" value="F:proton-transporting ATP synthase activity, rotational mechanism"/>
    <property type="evidence" value="ECO:0007669"/>
    <property type="project" value="UniProtKB-UniRule"/>
</dbReference>
<evidence type="ECO:0000256" key="7">
    <source>
        <dbReference type="ARBA" id="ARBA00023065"/>
    </source>
</evidence>
<keyword evidence="8 11" id="KW-0472">Membrane</keyword>
<dbReference type="GO" id="GO:0005524">
    <property type="term" value="F:ATP binding"/>
    <property type="evidence" value="ECO:0007669"/>
    <property type="project" value="UniProtKB-UniRule"/>
</dbReference>
<evidence type="ECO:0000313" key="15">
    <source>
        <dbReference type="EMBL" id="KAF1086027.1"/>
    </source>
</evidence>
<keyword evidence="7 11" id="KW-0406">Ion transport</keyword>
<dbReference type="NCBIfam" id="TIGR01216">
    <property type="entry name" value="ATP_synt_epsi"/>
    <property type="match status" value="1"/>
</dbReference>
<comment type="function">
    <text evidence="1 11">Produces ATP from ADP in the presence of a proton gradient across the membrane.</text>
</comment>
<comment type="subunit">
    <text evidence="11 12">F-type ATPases have 2 components, CF(1) - the catalytic core - and CF(0) - the membrane proton channel. CF(1) has five subunits: alpha(3), beta(3), gamma(1), delta(1), epsilon(1). CF(0) has three main subunits: a, b and c.</text>
</comment>
<dbReference type="InterPro" id="IPR036794">
    <property type="entry name" value="ATP_F1_dsu/esu_C_sf"/>
</dbReference>
<comment type="caution">
    <text evidence="15">The sequence shown here is derived from an EMBL/GenBank/DDBJ whole genome shotgun (WGS) entry which is preliminary data.</text>
</comment>
<dbReference type="InterPro" id="IPR036771">
    <property type="entry name" value="ATPsynth_dsu/esu_N"/>
</dbReference>
<keyword evidence="9 11" id="KW-0139">CF(1)</keyword>
<dbReference type="Gene3D" id="2.60.15.10">
    <property type="entry name" value="F0F1 ATP synthase delta/epsilon subunit, N-terminal"/>
    <property type="match status" value="1"/>
</dbReference>
<keyword evidence="5 11" id="KW-1003">Cell membrane</keyword>
<dbReference type="NCBIfam" id="NF001846">
    <property type="entry name" value="PRK00571.1-3"/>
    <property type="match status" value="1"/>
</dbReference>
<evidence type="ECO:0000259" key="13">
    <source>
        <dbReference type="Pfam" id="PF00401"/>
    </source>
</evidence>
<evidence type="ECO:0000259" key="14">
    <source>
        <dbReference type="Pfam" id="PF02823"/>
    </source>
</evidence>
<evidence type="ECO:0000256" key="5">
    <source>
        <dbReference type="ARBA" id="ARBA00022475"/>
    </source>
</evidence>
<evidence type="ECO:0000256" key="3">
    <source>
        <dbReference type="ARBA" id="ARBA00005712"/>
    </source>
</evidence>
<keyword evidence="16" id="KW-1185">Reference proteome</keyword>
<keyword evidence="10 11" id="KW-0066">ATP synthesis</keyword>
<sequence>MAEEKLQRLEVVTPQERVYSQDIRFVVLPGAEGELGVLPEHAPLVSALKTGLVRVQNEGNTLKIAVSGGFAEVRNSKVTVLANAAEREDQINIERAKAAKERAEQRLAAKDPDIDLIRAEAALKRALNRLRATGQA</sequence>
<keyword evidence="6 11" id="KW-0375">Hydrogen ion transport</keyword>
<dbReference type="Pfam" id="PF00401">
    <property type="entry name" value="ATP-synt_DE"/>
    <property type="match status" value="1"/>
</dbReference>
<dbReference type="CDD" id="cd12152">
    <property type="entry name" value="F1-ATPase_delta"/>
    <property type="match status" value="1"/>
</dbReference>
<dbReference type="Gene3D" id="1.20.5.440">
    <property type="entry name" value="ATP synthase delta/epsilon subunit, C-terminal domain"/>
    <property type="match status" value="1"/>
</dbReference>
<organism evidence="15 16">
    <name type="scientific">Sporotomaculum syntrophicum</name>
    <dbReference type="NCBI Taxonomy" id="182264"/>
    <lineage>
        <taxon>Bacteria</taxon>
        <taxon>Bacillati</taxon>
        <taxon>Bacillota</taxon>
        <taxon>Clostridia</taxon>
        <taxon>Eubacteriales</taxon>
        <taxon>Desulfallaceae</taxon>
        <taxon>Sporotomaculum</taxon>
    </lineage>
</organism>
<dbReference type="FunFam" id="1.20.5.440:FF:000001">
    <property type="entry name" value="ATP synthase epsilon chain"/>
    <property type="match status" value="1"/>
</dbReference>
<keyword evidence="4 11" id="KW-0813">Transport</keyword>
<dbReference type="GO" id="GO:0045259">
    <property type="term" value="C:proton-transporting ATP synthase complex"/>
    <property type="evidence" value="ECO:0007669"/>
    <property type="project" value="UniProtKB-KW"/>
</dbReference>
<reference evidence="15" key="1">
    <citation type="submission" date="2016-02" db="EMBL/GenBank/DDBJ databases">
        <title>Draft Genome Sequence of Sporotomaculum syntrophicum Strain FB, a Syntrophic Benzoate Degrader.</title>
        <authorList>
            <person name="Nobu M.K."/>
            <person name="Narihiro T."/>
            <person name="Qiu Y.-L."/>
            <person name="Ohashi A."/>
            <person name="Liu W.-T."/>
            <person name="Yuji S."/>
        </authorList>
    </citation>
    <scope>NUCLEOTIDE SEQUENCE</scope>
    <source>
        <strain evidence="15">FB</strain>
    </source>
</reference>
<dbReference type="SUPFAM" id="SSF51344">
    <property type="entry name" value="Epsilon subunit of F1F0-ATP synthase N-terminal domain"/>
    <property type="match status" value="1"/>
</dbReference>
<dbReference type="Pfam" id="PF02823">
    <property type="entry name" value="ATP-synt_DE_N"/>
    <property type="match status" value="1"/>
</dbReference>
<evidence type="ECO:0000256" key="12">
    <source>
        <dbReference type="RuleBase" id="RU003656"/>
    </source>
</evidence>
<dbReference type="InterPro" id="IPR001469">
    <property type="entry name" value="ATP_synth_F1_dsu/esu"/>
</dbReference>
<evidence type="ECO:0000256" key="1">
    <source>
        <dbReference type="ARBA" id="ARBA00003543"/>
    </source>
</evidence>
<dbReference type="InterPro" id="IPR020546">
    <property type="entry name" value="ATP_synth_F1_dsu/esu_N"/>
</dbReference>
<dbReference type="OrthoDB" id="9804110at2"/>
<evidence type="ECO:0000256" key="4">
    <source>
        <dbReference type="ARBA" id="ARBA00022448"/>
    </source>
</evidence>
<evidence type="ECO:0000256" key="10">
    <source>
        <dbReference type="ARBA" id="ARBA00023310"/>
    </source>
</evidence>
<proteinExistence type="inferred from homology"/>
<feature type="domain" description="ATP synthase F1 complex delta/epsilon subunit N-terminal" evidence="14">
    <location>
        <begin position="8"/>
        <end position="85"/>
    </location>
</feature>
<comment type="subcellular location">
    <subcellularLocation>
        <location evidence="2 11">Cell membrane</location>
        <topology evidence="2 11">Peripheral membrane protein</topology>
    </subcellularLocation>
</comment>
<dbReference type="PANTHER" id="PTHR13822">
    <property type="entry name" value="ATP SYNTHASE DELTA/EPSILON CHAIN"/>
    <property type="match status" value="1"/>
</dbReference>
<evidence type="ECO:0000313" key="16">
    <source>
        <dbReference type="Proteomes" id="UP000798488"/>
    </source>
</evidence>
<dbReference type="HAMAP" id="MF_00530">
    <property type="entry name" value="ATP_synth_epsil_bac"/>
    <property type="match status" value="1"/>
</dbReference>
<dbReference type="GO" id="GO:0005886">
    <property type="term" value="C:plasma membrane"/>
    <property type="evidence" value="ECO:0007669"/>
    <property type="project" value="UniProtKB-SubCell"/>
</dbReference>